<feature type="domain" description="Pyrrolo-quinoline quinone repeat" evidence="2">
    <location>
        <begin position="361"/>
        <end position="436"/>
    </location>
</feature>
<keyword evidence="4" id="KW-1185">Reference proteome</keyword>
<proteinExistence type="predicted"/>
<dbReference type="EMBL" id="LYDR01000039">
    <property type="protein sequence ID" value="ODA34631.1"/>
    <property type="molecule type" value="Genomic_DNA"/>
</dbReference>
<dbReference type="Proteomes" id="UP000094828">
    <property type="component" value="Unassembled WGS sequence"/>
</dbReference>
<feature type="compositionally biased region" description="Low complexity" evidence="1">
    <location>
        <begin position="286"/>
        <end position="310"/>
    </location>
</feature>
<evidence type="ECO:0000313" key="3">
    <source>
        <dbReference type="EMBL" id="ODA34631.1"/>
    </source>
</evidence>
<dbReference type="RefSeq" id="WP_068846102.1">
    <property type="nucleotide sequence ID" value="NZ_LYDR01000039.1"/>
</dbReference>
<dbReference type="SUPFAM" id="SSF50998">
    <property type="entry name" value="Quinoprotein alcohol dehydrogenase-like"/>
    <property type="match status" value="1"/>
</dbReference>
<feature type="region of interest" description="Disordered" evidence="1">
    <location>
        <begin position="276"/>
        <end position="356"/>
    </location>
</feature>
<dbReference type="AlphaFoldDB" id="A0A1C3EN21"/>
<feature type="domain" description="Pyrrolo-quinoline quinone repeat" evidence="2">
    <location>
        <begin position="58"/>
        <end position="207"/>
    </location>
</feature>
<dbReference type="PANTHER" id="PTHR34512:SF30">
    <property type="entry name" value="OUTER MEMBRANE PROTEIN ASSEMBLY FACTOR BAMB"/>
    <property type="match status" value="1"/>
</dbReference>
<dbReference type="InterPro" id="IPR015943">
    <property type="entry name" value="WD40/YVTN_repeat-like_dom_sf"/>
</dbReference>
<dbReference type="STRING" id="1841610.A6X21_02820"/>
<name>A0A1C3EN21_9PLAN</name>
<accession>A0A1C3EN21</accession>
<protein>
    <submittedName>
        <fullName evidence="3">Pyrrolo-quinoline quinone</fullName>
    </submittedName>
</protein>
<dbReference type="Gene3D" id="2.130.10.10">
    <property type="entry name" value="YVTN repeat-like/Quinoprotein amine dehydrogenase"/>
    <property type="match status" value="2"/>
</dbReference>
<reference evidence="3 4" key="1">
    <citation type="submission" date="2016-05" db="EMBL/GenBank/DDBJ databases">
        <title>Genomic and physiological characterization of Planctopirus sp. isolated from fresh water lake.</title>
        <authorList>
            <person name="Subhash Y."/>
            <person name="Ramana C."/>
        </authorList>
    </citation>
    <scope>NUCLEOTIDE SEQUENCE [LARGE SCALE GENOMIC DNA]</scope>
    <source>
        <strain evidence="3 4">JC280</strain>
    </source>
</reference>
<dbReference type="OrthoDB" id="244732at2"/>
<dbReference type="Pfam" id="PF13360">
    <property type="entry name" value="PQQ_2"/>
    <property type="match status" value="2"/>
</dbReference>
<sequence length="491" mass="52422">MNRLYLQVCGWITAGLSLWGTSQATEVWPGFRGRGDSHLDGGQLPWSWEARGQVQGNWSIRLKGYGQSSPVVWKNVVYVTSISGEMKEHLHLFAFHLADGALLWEKEFSATQKVKDSDTVSRGAPTPVVDDGHVYAMFESGDLFALDHSGNLKWERSIVKDYGEFKGPHGYASSPLLVNDLCVIQVAHAGPSYILALDRKTGQNRWKVDHPSQTGWSSPAVYDKAGQSQILISTAGSVRSLNPENGATLWISEEIQGNSTASPTVVGDLVVIGAATERGGGGGRRSGTTPPGATPSTSTTSTAPAQTSQGEQPKDVTSKPPGPSGNESAGSPSSGERPQSPPSSKPTGSGVFRLDDRSAEQTRLVWKSDKVSSGYASPVVVGDFVYFVNRVGVVTCARLSDGAIQWQHRLPGEVWASPVANNGHVTFFGKFGFVVTLKSGPQIEEVAESNISTTEVVYGVAAVDNSWIVRTGRGLIRISDPSNTKPSSPTN</sequence>
<evidence type="ECO:0000256" key="1">
    <source>
        <dbReference type="SAM" id="MobiDB-lite"/>
    </source>
</evidence>
<evidence type="ECO:0000259" key="2">
    <source>
        <dbReference type="Pfam" id="PF13360"/>
    </source>
</evidence>
<comment type="caution">
    <text evidence="3">The sequence shown here is derived from an EMBL/GenBank/DDBJ whole genome shotgun (WGS) entry which is preliminary data.</text>
</comment>
<evidence type="ECO:0000313" key="4">
    <source>
        <dbReference type="Proteomes" id="UP000094828"/>
    </source>
</evidence>
<dbReference type="InterPro" id="IPR011047">
    <property type="entry name" value="Quinoprotein_ADH-like_sf"/>
</dbReference>
<dbReference type="InterPro" id="IPR018391">
    <property type="entry name" value="PQQ_b-propeller_rpt"/>
</dbReference>
<dbReference type="SMART" id="SM00564">
    <property type="entry name" value="PQQ"/>
    <property type="match status" value="4"/>
</dbReference>
<dbReference type="InterPro" id="IPR002372">
    <property type="entry name" value="PQQ_rpt_dom"/>
</dbReference>
<organism evidence="3 4">
    <name type="scientific">Planctopirus hydrillae</name>
    <dbReference type="NCBI Taxonomy" id="1841610"/>
    <lineage>
        <taxon>Bacteria</taxon>
        <taxon>Pseudomonadati</taxon>
        <taxon>Planctomycetota</taxon>
        <taxon>Planctomycetia</taxon>
        <taxon>Planctomycetales</taxon>
        <taxon>Planctomycetaceae</taxon>
        <taxon>Planctopirus</taxon>
    </lineage>
</organism>
<gene>
    <name evidence="3" type="ORF">A6X21_02820</name>
</gene>
<feature type="compositionally biased region" description="Polar residues" evidence="1">
    <location>
        <begin position="325"/>
        <end position="337"/>
    </location>
</feature>
<dbReference type="PANTHER" id="PTHR34512">
    <property type="entry name" value="CELL SURFACE PROTEIN"/>
    <property type="match status" value="1"/>
</dbReference>